<evidence type="ECO:0000256" key="17">
    <source>
        <dbReference type="PIRSR" id="PIRSR005557-2"/>
    </source>
</evidence>
<evidence type="ECO:0000256" key="6">
    <source>
        <dbReference type="ARBA" id="ARBA00022692"/>
    </source>
</evidence>
<evidence type="ECO:0000256" key="3">
    <source>
        <dbReference type="ARBA" id="ARBA00006003"/>
    </source>
</evidence>
<evidence type="ECO:0000313" key="19">
    <source>
        <dbReference type="Proteomes" id="UP000296049"/>
    </source>
</evidence>
<evidence type="ECO:0000256" key="1">
    <source>
        <dbReference type="ARBA" id="ARBA00004323"/>
    </source>
</evidence>
<evidence type="ECO:0000256" key="15">
    <source>
        <dbReference type="ARBA" id="ARBA00050664"/>
    </source>
</evidence>
<proteinExistence type="inferred from homology"/>
<protein>
    <recommendedName>
        <fullName evidence="14">alpha-N-acetylgalactosaminide alpha-2,6-sialyltransferase</fullName>
        <ecNumber evidence="14">2.4.3.3</ecNumber>
    </recommendedName>
</protein>
<evidence type="ECO:0000256" key="12">
    <source>
        <dbReference type="ARBA" id="ARBA00023180"/>
    </source>
</evidence>
<comment type="catalytic activity">
    <reaction evidence="13">
        <text>a beta-D-galactosyl-(1-&gt;3)-N-acetyl-alpha-D-galactosaminyl derivative + CMP-N-acetyl-beta-neuraminate = a beta-D-galactosyl-(1-&gt;3)-[N-acetyl-alpha-neuraminyl-(2-&gt;6)]-N-acetyl-alpha-D-galactosaminyl derivative + CMP + H(+)</text>
        <dbReference type="Rhea" id="RHEA:11136"/>
        <dbReference type="ChEBI" id="CHEBI:15378"/>
        <dbReference type="ChEBI" id="CHEBI:57812"/>
        <dbReference type="ChEBI" id="CHEBI:60377"/>
        <dbReference type="ChEBI" id="CHEBI:133470"/>
        <dbReference type="ChEBI" id="CHEBI:140764"/>
        <dbReference type="EC" id="2.4.3.3"/>
    </reaction>
    <physiologicalReaction direction="left-to-right" evidence="13">
        <dbReference type="Rhea" id="RHEA:11137"/>
    </physiologicalReaction>
</comment>
<comment type="catalytic activity">
    <reaction evidence="15">
        <text>a 3-O-[N-acetyl-alpha-neuraminyl-(2-&gt;3)-beta-D-galactosyl-(1-&gt;3)-N-acetyl-alpha-D-galactosaminyl]-L-threonyl-[protein] + CMP-N-acetyl-beta-neuraminate = a 3-O-{alpha-Neu5Ac-(2-&gt;3)-beta-D-Gal-(1-&gt;3)-[alpha-Neu5Ac-(2-&gt;6)]-alpha-D-GalNAc}-L-threonyl-[protein] + CMP + H(+)</text>
        <dbReference type="Rhea" id="RHEA:81659"/>
        <dbReference type="Rhea" id="RHEA-COMP:14417"/>
        <dbReference type="Rhea" id="RHEA-COMP:16763"/>
        <dbReference type="ChEBI" id="CHEBI:15378"/>
        <dbReference type="ChEBI" id="CHEBI:57812"/>
        <dbReference type="ChEBI" id="CHEBI:60377"/>
        <dbReference type="ChEBI" id="CHEBI:139598"/>
        <dbReference type="ChEBI" id="CHEBI:156398"/>
    </reaction>
    <physiologicalReaction direction="left-to-right" evidence="15">
        <dbReference type="Rhea" id="RHEA:81660"/>
    </physiologicalReaction>
</comment>
<dbReference type="EC" id="2.4.3.3" evidence="14"/>
<dbReference type="GO" id="GO:0000139">
    <property type="term" value="C:Golgi membrane"/>
    <property type="evidence" value="ECO:0007669"/>
    <property type="project" value="UniProtKB-SubCell"/>
</dbReference>
<dbReference type="InterPro" id="IPR038578">
    <property type="entry name" value="GT29-like_sf"/>
</dbReference>
<dbReference type="PIRSF" id="PIRSF005557">
    <property type="entry name" value="Sialyl_trans"/>
    <property type="match status" value="1"/>
</dbReference>
<comment type="similarity">
    <text evidence="3">Belongs to the glycosyltransferase 29 family.</text>
</comment>
<dbReference type="PANTHER" id="PTHR45941">
    <property type="entry name" value="ALPHA-N-ACETYLGALACTOSAMINIDE ALPHA-2,6-SIALYLTRANSFERASE 2-LIKE-RELATED"/>
    <property type="match status" value="1"/>
</dbReference>
<accession>R0LHS4</accession>
<dbReference type="EMBL" id="KB742703">
    <property type="protein sequence ID" value="EOB05264.1"/>
    <property type="molecule type" value="Genomic_DNA"/>
</dbReference>
<sequence length="265" mass="31218">WDRLEHFAPPYGFMELNYSLVKEVMTLLPPQPHQQLLLANSSRNESTCISCAVVGNGGILNNSGMGQEIDSHDYVFRVSGAVIKGYEKDVGTKTSFYGFTAYSLVSSLQILGHKGFSKIPRGKVRLMPFSRDEIQKLVLNLHIPVRRQRPRDRFDEDFTLDKYLVVHPDFLRYMKNRFLKSKSLQKHYWRLYRPTTGAFLLLTALHLCDQVSAYGYITEGHEKYSDHYYDKEWKRLIFYINHDFNLEKQVWKKLHDENIIRLYQR</sequence>
<feature type="non-terminal residue" evidence="18">
    <location>
        <position position="265"/>
    </location>
</feature>
<gene>
    <name evidence="18" type="ORF">Anapl_11954</name>
</gene>
<evidence type="ECO:0000256" key="7">
    <source>
        <dbReference type="ARBA" id="ARBA00022968"/>
    </source>
</evidence>
<organism evidence="18 19">
    <name type="scientific">Anas platyrhynchos</name>
    <name type="common">Mallard</name>
    <name type="synonym">Anas boschas</name>
    <dbReference type="NCBI Taxonomy" id="8839"/>
    <lineage>
        <taxon>Eukaryota</taxon>
        <taxon>Metazoa</taxon>
        <taxon>Chordata</taxon>
        <taxon>Craniata</taxon>
        <taxon>Vertebrata</taxon>
        <taxon>Euteleostomi</taxon>
        <taxon>Archelosauria</taxon>
        <taxon>Archosauria</taxon>
        <taxon>Dinosauria</taxon>
        <taxon>Saurischia</taxon>
        <taxon>Theropoda</taxon>
        <taxon>Coelurosauria</taxon>
        <taxon>Aves</taxon>
        <taxon>Neognathae</taxon>
        <taxon>Galloanserae</taxon>
        <taxon>Anseriformes</taxon>
        <taxon>Anatidae</taxon>
        <taxon>Anatinae</taxon>
        <taxon>Anas</taxon>
    </lineage>
</organism>
<feature type="non-terminal residue" evidence="18">
    <location>
        <position position="1"/>
    </location>
</feature>
<dbReference type="PANTHER" id="PTHR45941:SF1">
    <property type="entry name" value="ALPHA-N-ACETYLGALACTOSAMINIDE ALPHA-2,6-SIALYLTRANSFERASE 1"/>
    <property type="match status" value="1"/>
</dbReference>
<keyword evidence="5 18" id="KW-0808">Transferase</keyword>
<dbReference type="InterPro" id="IPR012163">
    <property type="entry name" value="Sialyl_trans"/>
</dbReference>
<comment type="subcellular location">
    <subcellularLocation>
        <location evidence="1">Golgi apparatus membrane</location>
        <topology evidence="1">Single-pass type II membrane protein</topology>
    </subcellularLocation>
</comment>
<dbReference type="InterPro" id="IPR001675">
    <property type="entry name" value="Glyco_trans_29"/>
</dbReference>
<keyword evidence="11" id="KW-1015">Disulfide bond</keyword>
<keyword evidence="12" id="KW-0325">Glycoprotein</keyword>
<keyword evidence="10" id="KW-0472">Membrane</keyword>
<dbReference type="GO" id="GO:0009312">
    <property type="term" value="P:oligosaccharide biosynthetic process"/>
    <property type="evidence" value="ECO:0007669"/>
    <property type="project" value="TreeGrafter"/>
</dbReference>
<feature type="disulfide bond" evidence="17">
    <location>
        <begin position="51"/>
        <end position="208"/>
    </location>
</feature>
<keyword evidence="4 18" id="KW-0328">Glycosyltransferase</keyword>
<evidence type="ECO:0000313" key="18">
    <source>
        <dbReference type="EMBL" id="EOB05264.1"/>
    </source>
</evidence>
<dbReference type="Gene3D" id="3.90.1480.20">
    <property type="entry name" value="Glycosyl transferase family 29"/>
    <property type="match status" value="1"/>
</dbReference>
<evidence type="ECO:0000256" key="4">
    <source>
        <dbReference type="ARBA" id="ARBA00022676"/>
    </source>
</evidence>
<comment type="pathway">
    <text evidence="2">Protein modification; protein glycosylation.</text>
</comment>
<evidence type="ECO:0000256" key="11">
    <source>
        <dbReference type="ARBA" id="ARBA00023157"/>
    </source>
</evidence>
<dbReference type="FunFam" id="3.90.1480.20:FF:000013">
    <property type="entry name" value="ST6 N-acetylgalactosaminide alpha-2,6-sialyltransferase 1"/>
    <property type="match status" value="1"/>
</dbReference>
<dbReference type="GO" id="GO:0001665">
    <property type="term" value="F:alpha-N-acetylgalactosaminide alpha-2,6-sialyltransferase activity"/>
    <property type="evidence" value="ECO:0007669"/>
    <property type="project" value="UniProtKB-EC"/>
</dbReference>
<name>R0LHS4_ANAPL</name>
<keyword evidence="7" id="KW-0735">Signal-anchor</keyword>
<keyword evidence="9" id="KW-0333">Golgi apparatus</keyword>
<evidence type="ECO:0000256" key="8">
    <source>
        <dbReference type="ARBA" id="ARBA00022989"/>
    </source>
</evidence>
<evidence type="ECO:0000256" key="9">
    <source>
        <dbReference type="ARBA" id="ARBA00023034"/>
    </source>
</evidence>
<evidence type="ECO:0000256" key="2">
    <source>
        <dbReference type="ARBA" id="ARBA00004922"/>
    </source>
</evidence>
<reference evidence="19" key="1">
    <citation type="journal article" date="2013" name="Nat. Genet.">
        <title>The duck genome and transcriptome provide insight into an avian influenza virus reservoir species.</title>
        <authorList>
            <person name="Huang Y."/>
            <person name="Li Y."/>
            <person name="Burt D.W."/>
            <person name="Chen H."/>
            <person name="Zhang Y."/>
            <person name="Qian W."/>
            <person name="Kim H."/>
            <person name="Gan S."/>
            <person name="Zhao Y."/>
            <person name="Li J."/>
            <person name="Yi K."/>
            <person name="Feng H."/>
            <person name="Zhu P."/>
            <person name="Li B."/>
            <person name="Liu Q."/>
            <person name="Fairley S."/>
            <person name="Magor K.E."/>
            <person name="Du Z."/>
            <person name="Hu X."/>
            <person name="Goodman L."/>
            <person name="Tafer H."/>
            <person name="Vignal A."/>
            <person name="Lee T."/>
            <person name="Kim K.W."/>
            <person name="Sheng Z."/>
            <person name="An Y."/>
            <person name="Searle S."/>
            <person name="Herrero J."/>
            <person name="Groenen M.A."/>
            <person name="Crooijmans R.P."/>
            <person name="Faraut T."/>
            <person name="Cai Q."/>
            <person name="Webster R.G."/>
            <person name="Aldridge J.R."/>
            <person name="Warren W.C."/>
            <person name="Bartschat S."/>
            <person name="Kehr S."/>
            <person name="Marz M."/>
            <person name="Stadler P.F."/>
            <person name="Smith J."/>
            <person name="Kraus R.H."/>
            <person name="Zhao Y."/>
            <person name="Ren L."/>
            <person name="Fei J."/>
            <person name="Morisson M."/>
            <person name="Kaiser P."/>
            <person name="Griffin D.K."/>
            <person name="Rao M."/>
            <person name="Pitel F."/>
            <person name="Wang J."/>
            <person name="Li N."/>
        </authorList>
    </citation>
    <scope>NUCLEOTIDE SEQUENCE [LARGE SCALE GENOMIC DNA]</scope>
</reference>
<keyword evidence="6" id="KW-0812">Transmembrane</keyword>
<evidence type="ECO:0000256" key="13">
    <source>
        <dbReference type="ARBA" id="ARBA00036348"/>
    </source>
</evidence>
<evidence type="ECO:0000256" key="10">
    <source>
        <dbReference type="ARBA" id="ARBA00023136"/>
    </source>
</evidence>
<keyword evidence="19" id="KW-1185">Reference proteome</keyword>
<evidence type="ECO:0000256" key="5">
    <source>
        <dbReference type="ARBA" id="ARBA00022679"/>
    </source>
</evidence>
<comment type="catalytic activity">
    <reaction evidence="16">
        <text>a 3-O-[N-acetyl-alpha-D-galactosaminyl]-L-threonyl-[protein] + CMP-N-acetyl-beta-neuraminate = a 3-O-[N-acetyl-alpha-neuraminosyl-(2-&gt;6)-N-acetyl-alpha-D-galactosaminyl]-L-threonyl-[protein] + CMP + H(+)</text>
        <dbReference type="Rhea" id="RHEA:81643"/>
        <dbReference type="Rhea" id="RHEA-COMP:11689"/>
        <dbReference type="Rhea" id="RHEA-COMP:19720"/>
        <dbReference type="ChEBI" id="CHEBI:15378"/>
        <dbReference type="ChEBI" id="CHEBI:57812"/>
        <dbReference type="ChEBI" id="CHEBI:60377"/>
        <dbReference type="ChEBI" id="CHEBI:87075"/>
        <dbReference type="ChEBI" id="CHEBI:231970"/>
    </reaction>
    <physiologicalReaction direction="left-to-right" evidence="16">
        <dbReference type="Rhea" id="RHEA:81644"/>
    </physiologicalReaction>
</comment>
<dbReference type="Proteomes" id="UP000296049">
    <property type="component" value="Unassembled WGS sequence"/>
</dbReference>
<dbReference type="GO" id="GO:1901137">
    <property type="term" value="P:carbohydrate derivative biosynthetic process"/>
    <property type="evidence" value="ECO:0007669"/>
    <property type="project" value="UniProtKB-ARBA"/>
</dbReference>
<dbReference type="Pfam" id="PF00777">
    <property type="entry name" value="Glyco_transf_29"/>
    <property type="match status" value="1"/>
</dbReference>
<evidence type="ECO:0000256" key="14">
    <source>
        <dbReference type="ARBA" id="ARBA00039109"/>
    </source>
</evidence>
<evidence type="ECO:0000256" key="16">
    <source>
        <dbReference type="ARBA" id="ARBA00052285"/>
    </source>
</evidence>
<dbReference type="AlphaFoldDB" id="R0LHS4"/>
<keyword evidence="8" id="KW-1133">Transmembrane helix</keyword>